<dbReference type="Proteomes" id="UP000252731">
    <property type="component" value="Unassembled WGS sequence"/>
</dbReference>
<proteinExistence type="predicted"/>
<accession>A0A366JW12</accession>
<sequence>MQLRTGGVEFRDMLSELRATSDKGRRDQRGVVRT</sequence>
<comment type="caution">
    <text evidence="1">The sequence shown here is derived from an EMBL/GenBank/DDBJ whole genome shotgun (WGS) entry which is preliminary data.</text>
</comment>
<reference evidence="1 2" key="1">
    <citation type="submission" date="2018-06" db="EMBL/GenBank/DDBJ databases">
        <title>Freshwater and sediment microbial communities from various areas in North America, analyzing microbe dynamics in response to fracking.</title>
        <authorList>
            <person name="Lamendella R."/>
        </authorList>
    </citation>
    <scope>NUCLEOTIDE SEQUENCE [LARGE SCALE GENOMIC DNA]</scope>
    <source>
        <strain evidence="1 2">14_TX</strain>
    </source>
</reference>
<evidence type="ECO:0000313" key="1">
    <source>
        <dbReference type="EMBL" id="RBP92940.1"/>
    </source>
</evidence>
<keyword evidence="2" id="KW-1185">Reference proteome</keyword>
<dbReference type="AlphaFoldDB" id="A0A366JW12"/>
<gene>
    <name evidence="1" type="ORF">DFO70_10669</name>
</gene>
<protein>
    <submittedName>
        <fullName evidence="1">Uncharacterized protein</fullName>
    </submittedName>
</protein>
<dbReference type="EMBL" id="QNSF01000006">
    <property type="protein sequence ID" value="RBP92940.1"/>
    <property type="molecule type" value="Genomic_DNA"/>
</dbReference>
<evidence type="ECO:0000313" key="2">
    <source>
        <dbReference type="Proteomes" id="UP000252731"/>
    </source>
</evidence>
<organism evidence="1 2">
    <name type="scientific">Cytobacillus firmus</name>
    <name type="common">Bacillus firmus</name>
    <dbReference type="NCBI Taxonomy" id="1399"/>
    <lineage>
        <taxon>Bacteria</taxon>
        <taxon>Bacillati</taxon>
        <taxon>Bacillota</taxon>
        <taxon>Bacilli</taxon>
        <taxon>Bacillales</taxon>
        <taxon>Bacillaceae</taxon>
        <taxon>Cytobacillus</taxon>
    </lineage>
</organism>
<name>A0A366JW12_CYTFI</name>